<evidence type="ECO:0000313" key="8">
    <source>
        <dbReference type="EMBL" id="MFD2207959.1"/>
    </source>
</evidence>
<reference evidence="9" key="1">
    <citation type="journal article" date="2019" name="Int. J. Syst. Evol. Microbiol.">
        <title>The Global Catalogue of Microorganisms (GCM) 10K type strain sequencing project: providing services to taxonomists for standard genome sequencing and annotation.</title>
        <authorList>
            <consortium name="The Broad Institute Genomics Platform"/>
            <consortium name="The Broad Institute Genome Sequencing Center for Infectious Disease"/>
            <person name="Wu L."/>
            <person name="Ma J."/>
        </authorList>
    </citation>
    <scope>NUCLEOTIDE SEQUENCE [LARGE SCALE GENOMIC DNA]</scope>
    <source>
        <strain evidence="9">CGMCC 4.7192</strain>
    </source>
</reference>
<dbReference type="PANTHER" id="PTHR34773:SF1">
    <property type="entry name" value="FLAGELLAR SECRETION CHAPERONE FLIS"/>
    <property type="match status" value="1"/>
</dbReference>
<comment type="subcellular location">
    <subcellularLocation>
        <location evidence="1 6">Cytoplasm</location>
        <location evidence="1 6">Cytosol</location>
    </subcellularLocation>
</comment>
<keyword evidence="9" id="KW-1185">Reference proteome</keyword>
<evidence type="ECO:0000256" key="1">
    <source>
        <dbReference type="ARBA" id="ARBA00004514"/>
    </source>
</evidence>
<feature type="compositionally biased region" description="Polar residues" evidence="7">
    <location>
        <begin position="126"/>
        <end position="157"/>
    </location>
</feature>
<keyword evidence="8" id="KW-0966">Cell projection</keyword>
<keyword evidence="3 6" id="KW-0963">Cytoplasm</keyword>
<accession>A0ABW5BSN7</accession>
<dbReference type="RefSeq" id="WP_380255113.1">
    <property type="nucleotide sequence ID" value="NZ_JBHUII010000013.1"/>
</dbReference>
<dbReference type="PANTHER" id="PTHR34773">
    <property type="entry name" value="FLAGELLAR SECRETION CHAPERONE FLIS"/>
    <property type="match status" value="1"/>
</dbReference>
<gene>
    <name evidence="8" type="primary">fliS</name>
    <name evidence="8" type="ORF">ACFSKO_20270</name>
</gene>
<dbReference type="InterPro" id="IPR036584">
    <property type="entry name" value="FliS_sf"/>
</dbReference>
<keyword evidence="8" id="KW-0282">Flagellum</keyword>
<dbReference type="Proteomes" id="UP001597294">
    <property type="component" value="Unassembled WGS sequence"/>
</dbReference>
<evidence type="ECO:0000256" key="7">
    <source>
        <dbReference type="SAM" id="MobiDB-lite"/>
    </source>
</evidence>
<dbReference type="InterPro" id="IPR003713">
    <property type="entry name" value="FliS"/>
</dbReference>
<protein>
    <recommendedName>
        <fullName evidence="6">Flagellar secretion chaperone FliS</fullName>
    </recommendedName>
</protein>
<dbReference type="PIRSF" id="PIRSF039090">
    <property type="entry name" value="Flis"/>
    <property type="match status" value="1"/>
</dbReference>
<dbReference type="SUPFAM" id="SSF101116">
    <property type="entry name" value="Flagellar export chaperone FliS"/>
    <property type="match status" value="1"/>
</dbReference>
<evidence type="ECO:0000313" key="9">
    <source>
        <dbReference type="Proteomes" id="UP001597294"/>
    </source>
</evidence>
<evidence type="ECO:0000256" key="4">
    <source>
        <dbReference type="ARBA" id="ARBA00022795"/>
    </source>
</evidence>
<dbReference type="Pfam" id="PF02561">
    <property type="entry name" value="FliS"/>
    <property type="match status" value="1"/>
</dbReference>
<dbReference type="CDD" id="cd16098">
    <property type="entry name" value="FliS"/>
    <property type="match status" value="1"/>
</dbReference>
<name>A0ABW5BSN7_9PROT</name>
<organism evidence="8 9">
    <name type="scientific">Kiloniella antarctica</name>
    <dbReference type="NCBI Taxonomy" id="1550907"/>
    <lineage>
        <taxon>Bacteria</taxon>
        <taxon>Pseudomonadati</taxon>
        <taxon>Pseudomonadota</taxon>
        <taxon>Alphaproteobacteria</taxon>
        <taxon>Rhodospirillales</taxon>
        <taxon>Kiloniellaceae</taxon>
        <taxon>Kiloniella</taxon>
    </lineage>
</organism>
<dbReference type="EMBL" id="JBHUII010000013">
    <property type="protein sequence ID" value="MFD2207959.1"/>
    <property type="molecule type" value="Genomic_DNA"/>
</dbReference>
<comment type="caution">
    <text evidence="8">The sequence shown here is derived from an EMBL/GenBank/DDBJ whole genome shotgun (WGS) entry which is preliminary data.</text>
</comment>
<keyword evidence="5" id="KW-0143">Chaperone</keyword>
<sequence length="157" mass="17410">MYPNPYSSNAYTQASKNVSPMRAIILLFEGAIRLVNDAKRYDSEGDFENRFNAVDKASKVILGLQGQLDFENGGDISPMLHQFYDNLFIRMMQINTRNSEAIIEDVLDSLNQMKETWIEVAKQTEGKSAQVPTAGNTPVNNGNIENNSGSRSASLSV</sequence>
<evidence type="ECO:0000256" key="5">
    <source>
        <dbReference type="ARBA" id="ARBA00023186"/>
    </source>
</evidence>
<keyword evidence="4 6" id="KW-1005">Bacterial flagellum biogenesis</keyword>
<proteinExistence type="inferred from homology"/>
<evidence type="ECO:0000256" key="3">
    <source>
        <dbReference type="ARBA" id="ARBA00022490"/>
    </source>
</evidence>
<evidence type="ECO:0000256" key="2">
    <source>
        <dbReference type="ARBA" id="ARBA00008787"/>
    </source>
</evidence>
<evidence type="ECO:0000256" key="6">
    <source>
        <dbReference type="PIRNR" id="PIRNR039090"/>
    </source>
</evidence>
<feature type="region of interest" description="Disordered" evidence="7">
    <location>
        <begin position="124"/>
        <end position="157"/>
    </location>
</feature>
<comment type="similarity">
    <text evidence="2 6">Belongs to the FliS family.</text>
</comment>
<dbReference type="Gene3D" id="1.20.120.340">
    <property type="entry name" value="Flagellar protein FliS"/>
    <property type="match status" value="1"/>
</dbReference>
<keyword evidence="8" id="KW-0969">Cilium</keyword>
<dbReference type="NCBIfam" id="TIGR00208">
    <property type="entry name" value="fliS"/>
    <property type="match status" value="1"/>
</dbReference>